<feature type="region of interest" description="Disordered" evidence="1">
    <location>
        <begin position="1"/>
        <end position="86"/>
    </location>
</feature>
<accession>A0AAE9E2W0</accession>
<evidence type="ECO:0000256" key="1">
    <source>
        <dbReference type="SAM" id="MobiDB-lite"/>
    </source>
</evidence>
<reference evidence="2 3" key="1">
    <citation type="submission" date="2022-04" db="EMBL/GenBank/DDBJ databases">
        <title>Chromosome-level reference genomes for two strains of Caenorhabditis briggsae: an improved platform for comparative genomics.</title>
        <authorList>
            <person name="Stevens L."/>
            <person name="Andersen E."/>
        </authorList>
    </citation>
    <scope>NUCLEOTIDE SEQUENCE [LARGE SCALE GENOMIC DNA]</scope>
    <source>
        <strain evidence="2">VX34</strain>
        <tissue evidence="2">Whole-organism</tissue>
    </source>
</reference>
<name>A0AAE9E2W0_CAEBR</name>
<gene>
    <name evidence="2" type="ORF">L5515_001395</name>
</gene>
<dbReference type="AlphaFoldDB" id="A0AAE9E2W0"/>
<keyword evidence="3" id="KW-1185">Reference proteome</keyword>
<evidence type="ECO:0000313" key="3">
    <source>
        <dbReference type="Proteomes" id="UP000829354"/>
    </source>
</evidence>
<dbReference type="Proteomes" id="UP000829354">
    <property type="component" value="Chromosome I"/>
</dbReference>
<feature type="compositionally biased region" description="Low complexity" evidence="1">
    <location>
        <begin position="53"/>
        <end position="79"/>
    </location>
</feature>
<evidence type="ECO:0000313" key="2">
    <source>
        <dbReference type="EMBL" id="UMM12796.1"/>
    </source>
</evidence>
<sequence>MSDSSLALDYEDSSHSSSSSRSSSRENKKRRTRSRSGSIRNDKPMWNKKKSSSSRSSSRSSALSSRSRSSKPAARSPSPKLDDAVTLLDTGEHPPFVVGALLLEDQRITFLIVLLKEGAYQEVVPHPFEEDDTAKVALLYLPEVERPEVDHRPEDVSDTLEVLNQPEEEIEVVVTLQELNPHHEETIGDRDQVRRLQKIGNSQKREEEKECGWHEGRTVLRYKQWDLRKFGDIRRVRRRYKKPIN</sequence>
<proteinExistence type="predicted"/>
<dbReference type="EMBL" id="CP092620">
    <property type="protein sequence ID" value="UMM12796.1"/>
    <property type="molecule type" value="Genomic_DNA"/>
</dbReference>
<organism evidence="2 3">
    <name type="scientific">Caenorhabditis briggsae</name>
    <dbReference type="NCBI Taxonomy" id="6238"/>
    <lineage>
        <taxon>Eukaryota</taxon>
        <taxon>Metazoa</taxon>
        <taxon>Ecdysozoa</taxon>
        <taxon>Nematoda</taxon>
        <taxon>Chromadorea</taxon>
        <taxon>Rhabditida</taxon>
        <taxon>Rhabditina</taxon>
        <taxon>Rhabditomorpha</taxon>
        <taxon>Rhabditoidea</taxon>
        <taxon>Rhabditidae</taxon>
        <taxon>Peloderinae</taxon>
        <taxon>Caenorhabditis</taxon>
    </lineage>
</organism>
<protein>
    <submittedName>
        <fullName evidence="2">Uncharacterized protein</fullName>
    </submittedName>
</protein>